<feature type="compositionally biased region" description="Low complexity" evidence="1">
    <location>
        <begin position="147"/>
        <end position="156"/>
    </location>
</feature>
<feature type="transmembrane region" description="Helical" evidence="2">
    <location>
        <begin position="70"/>
        <end position="92"/>
    </location>
</feature>
<reference evidence="3 4" key="1">
    <citation type="journal article" date="2017" name="Biochemistry">
        <title>Identification of the Biosynthetic Pathway for the Antibiotic Bicyclomycin.</title>
        <authorList>
            <person name="Patteson J."/>
            <person name="Cai W."/>
            <person name="Johnson R.A."/>
            <person name="Santa Maria K."/>
            <person name="Li B."/>
        </authorList>
    </citation>
    <scope>NUCLEOTIDE SEQUENCE [LARGE SCALE GENOMIC DNA]</scope>
    <source>
        <strain evidence="3 4">ATCC 21532</strain>
    </source>
</reference>
<evidence type="ECO:0008006" key="5">
    <source>
        <dbReference type="Google" id="ProtNLM"/>
    </source>
</evidence>
<evidence type="ECO:0000256" key="2">
    <source>
        <dbReference type="SAM" id="Phobius"/>
    </source>
</evidence>
<feature type="region of interest" description="Disordered" evidence="1">
    <location>
        <begin position="129"/>
        <end position="156"/>
    </location>
</feature>
<dbReference type="InterPro" id="IPR016123">
    <property type="entry name" value="Mog1/PsbP_a/b/a-sand"/>
</dbReference>
<dbReference type="RefSeq" id="WP_099201711.1">
    <property type="nucleotide sequence ID" value="NZ_JBIRXA010000006.1"/>
</dbReference>
<feature type="compositionally biased region" description="Pro residues" evidence="1">
    <location>
        <begin position="50"/>
        <end position="64"/>
    </location>
</feature>
<evidence type="ECO:0000313" key="3">
    <source>
        <dbReference type="EMBL" id="PHQ48762.1"/>
    </source>
</evidence>
<evidence type="ECO:0000256" key="1">
    <source>
        <dbReference type="SAM" id="MobiDB-lite"/>
    </source>
</evidence>
<comment type="caution">
    <text evidence="3">The sequence shown here is derived from an EMBL/GenBank/DDBJ whole genome shotgun (WGS) entry which is preliminary data.</text>
</comment>
<keyword evidence="4" id="KW-1185">Reference proteome</keyword>
<evidence type="ECO:0000313" key="4">
    <source>
        <dbReference type="Proteomes" id="UP000222531"/>
    </source>
</evidence>
<sequence length="308" mass="32394">MSYWDADLQRWVDSPDHDDRTDHDDRDDHRTSGPYPPGPGATLHVAPDITPIPHPSFPDDPPAGPSHARILAGVLVGAVLAGGLGTGIWALVRDDGDGDGTTGHDDVLPGVSASVTPGPTDLYGASAGTAGGGGGGFTPGPGPAPTTAPTTAGTFGDPAVPAGFRRVTDPAGYRLAVPLGWQRRTERESVFYESSDGRSLIQVFVLNPPRATPYDSLAESETYVSQYRGYQKSRLTHAAGPGDPAELEYTYVQADSTRRHSLIHAYTAPDGRQYALLVAGPESGWTAMLQVQRALVSTFCPLGYCTTS</sequence>
<keyword evidence="2" id="KW-0472">Membrane</keyword>
<proteinExistence type="predicted"/>
<gene>
    <name evidence="3" type="ORF">BLA24_27170</name>
</gene>
<dbReference type="AlphaFoldDB" id="A0A2G1XC10"/>
<dbReference type="OrthoDB" id="4335221at2"/>
<protein>
    <recommendedName>
        <fullName evidence="5">Serine/arginine repetitive matrix protein 2</fullName>
    </recommendedName>
</protein>
<feature type="compositionally biased region" description="Gly residues" evidence="1">
    <location>
        <begin position="129"/>
        <end position="139"/>
    </location>
</feature>
<dbReference type="Gene3D" id="3.40.1000.10">
    <property type="entry name" value="Mog1/PsbP, alpha/beta/alpha sandwich"/>
    <property type="match status" value="1"/>
</dbReference>
<accession>A0A2G1XC10</accession>
<name>A0A2G1XC10_STRCJ</name>
<feature type="compositionally biased region" description="Basic and acidic residues" evidence="1">
    <location>
        <begin position="7"/>
        <end position="31"/>
    </location>
</feature>
<organism evidence="3 4">
    <name type="scientific">Streptomyces cinnamoneus</name>
    <name type="common">Streptoverticillium cinnamoneum</name>
    <dbReference type="NCBI Taxonomy" id="53446"/>
    <lineage>
        <taxon>Bacteria</taxon>
        <taxon>Bacillati</taxon>
        <taxon>Actinomycetota</taxon>
        <taxon>Actinomycetes</taxon>
        <taxon>Kitasatosporales</taxon>
        <taxon>Streptomycetaceae</taxon>
        <taxon>Streptomyces</taxon>
        <taxon>Streptomyces cinnamoneus group</taxon>
    </lineage>
</organism>
<dbReference type="EMBL" id="NHZO01000156">
    <property type="protein sequence ID" value="PHQ48762.1"/>
    <property type="molecule type" value="Genomic_DNA"/>
</dbReference>
<feature type="region of interest" description="Disordered" evidence="1">
    <location>
        <begin position="1"/>
        <end position="64"/>
    </location>
</feature>
<dbReference type="Proteomes" id="UP000222531">
    <property type="component" value="Unassembled WGS sequence"/>
</dbReference>
<keyword evidence="2" id="KW-0812">Transmembrane</keyword>
<keyword evidence="2" id="KW-1133">Transmembrane helix</keyword>
<dbReference type="SUPFAM" id="SSF55724">
    <property type="entry name" value="Mog1p/PsbP-like"/>
    <property type="match status" value="1"/>
</dbReference>